<dbReference type="GO" id="GO:0003725">
    <property type="term" value="F:double-stranded RNA binding"/>
    <property type="evidence" value="ECO:0007669"/>
    <property type="project" value="TreeGrafter"/>
</dbReference>
<dbReference type="Gene3D" id="3.30.160.20">
    <property type="match status" value="5"/>
</dbReference>
<dbReference type="GO" id="GO:0035418">
    <property type="term" value="P:protein localization to synapse"/>
    <property type="evidence" value="ECO:0007669"/>
    <property type="project" value="TreeGrafter"/>
</dbReference>
<comment type="caution">
    <text evidence="4">The sequence shown here is derived from an EMBL/GenBank/DDBJ whole genome shotgun (WGS) entry which is preliminary data.</text>
</comment>
<dbReference type="InterPro" id="IPR032478">
    <property type="entry name" value="Staufen_C"/>
</dbReference>
<feature type="region of interest" description="Disordered" evidence="3">
    <location>
        <begin position="95"/>
        <end position="121"/>
    </location>
</feature>
<dbReference type="CDD" id="cd19861">
    <property type="entry name" value="DSRM_STAU_rpt5"/>
    <property type="match status" value="1"/>
</dbReference>
<dbReference type="GO" id="GO:0008298">
    <property type="term" value="P:intracellular mRNA localization"/>
    <property type="evidence" value="ECO:0007669"/>
    <property type="project" value="TreeGrafter"/>
</dbReference>
<feature type="region of interest" description="Disordered" evidence="3">
    <location>
        <begin position="1"/>
        <end position="25"/>
    </location>
</feature>
<dbReference type="EMBL" id="CAIIXF020000001">
    <property type="protein sequence ID" value="CAH1773248.1"/>
    <property type="molecule type" value="Genomic_DNA"/>
</dbReference>
<dbReference type="FunFam" id="3.30.160.20:FF:000013">
    <property type="entry name" value="double-stranded RNA-binding protein Staufen homolog 2 isoform X3"/>
    <property type="match status" value="1"/>
</dbReference>
<keyword evidence="5" id="KW-1185">Reference proteome</keyword>
<reference evidence="4" key="1">
    <citation type="submission" date="2022-03" db="EMBL/GenBank/DDBJ databases">
        <authorList>
            <person name="Martin C."/>
        </authorList>
    </citation>
    <scope>NUCLEOTIDE SEQUENCE</scope>
</reference>
<feature type="compositionally biased region" description="Basic and acidic residues" evidence="3">
    <location>
        <begin position="337"/>
        <end position="346"/>
    </location>
</feature>
<protein>
    <submittedName>
        <fullName evidence="4">Uncharacterized protein</fullName>
    </submittedName>
</protein>
<evidence type="ECO:0000256" key="1">
    <source>
        <dbReference type="ARBA" id="ARBA00022737"/>
    </source>
</evidence>
<dbReference type="AlphaFoldDB" id="A0A8J1Y225"/>
<evidence type="ECO:0000256" key="2">
    <source>
        <dbReference type="ARBA" id="ARBA00022884"/>
    </source>
</evidence>
<dbReference type="CDD" id="cd19859">
    <property type="entry name" value="DSRM_STAU_rpt3"/>
    <property type="match status" value="1"/>
</dbReference>
<dbReference type="GO" id="GO:0098964">
    <property type="term" value="P:anterograde dendritic transport of messenger ribonucleoprotein complex"/>
    <property type="evidence" value="ECO:0007669"/>
    <property type="project" value="TreeGrafter"/>
</dbReference>
<dbReference type="PANTHER" id="PTHR46054:SF3">
    <property type="entry name" value="MATERNAL EFFECT PROTEIN STAUFEN"/>
    <property type="match status" value="1"/>
</dbReference>
<dbReference type="CDD" id="cd19857">
    <property type="entry name" value="DSRM_STAU_rpt1"/>
    <property type="match status" value="1"/>
</dbReference>
<dbReference type="CDD" id="cd19860">
    <property type="entry name" value="DSRM_STAU_rpt4"/>
    <property type="match status" value="1"/>
</dbReference>
<dbReference type="GO" id="GO:0003729">
    <property type="term" value="F:mRNA binding"/>
    <property type="evidence" value="ECO:0007669"/>
    <property type="project" value="TreeGrafter"/>
</dbReference>
<dbReference type="PROSITE" id="PS50137">
    <property type="entry name" value="DS_RBD"/>
    <property type="match status" value="4"/>
</dbReference>
<dbReference type="GO" id="GO:0005886">
    <property type="term" value="C:plasma membrane"/>
    <property type="evidence" value="ECO:0007669"/>
    <property type="project" value="TreeGrafter"/>
</dbReference>
<evidence type="ECO:0000256" key="3">
    <source>
        <dbReference type="SAM" id="MobiDB-lite"/>
    </source>
</evidence>
<organism evidence="4 5">
    <name type="scientific">Owenia fusiformis</name>
    <name type="common">Polychaete worm</name>
    <dbReference type="NCBI Taxonomy" id="6347"/>
    <lineage>
        <taxon>Eukaryota</taxon>
        <taxon>Metazoa</taxon>
        <taxon>Spiralia</taxon>
        <taxon>Lophotrochozoa</taxon>
        <taxon>Annelida</taxon>
        <taxon>Polychaeta</taxon>
        <taxon>Sedentaria</taxon>
        <taxon>Canalipalpata</taxon>
        <taxon>Sabellida</taxon>
        <taxon>Oweniida</taxon>
        <taxon>Oweniidae</taxon>
        <taxon>Owenia</taxon>
    </lineage>
</organism>
<dbReference type="GO" id="GO:0010494">
    <property type="term" value="C:cytoplasmic stress granule"/>
    <property type="evidence" value="ECO:0007669"/>
    <property type="project" value="TreeGrafter"/>
</dbReference>
<feature type="region of interest" description="Disordered" evidence="3">
    <location>
        <begin position="324"/>
        <end position="346"/>
    </location>
</feature>
<evidence type="ECO:0000313" key="4">
    <source>
        <dbReference type="EMBL" id="CAH1773248.1"/>
    </source>
</evidence>
<evidence type="ECO:0000313" key="5">
    <source>
        <dbReference type="Proteomes" id="UP000749559"/>
    </source>
</evidence>
<feature type="compositionally biased region" description="Low complexity" evidence="3">
    <location>
        <begin position="95"/>
        <end position="119"/>
    </location>
</feature>
<dbReference type="OrthoDB" id="10037267at2759"/>
<feature type="compositionally biased region" description="Low complexity" evidence="3">
    <location>
        <begin position="16"/>
        <end position="25"/>
    </location>
</feature>
<dbReference type="GO" id="GO:0043025">
    <property type="term" value="C:neuronal cell body"/>
    <property type="evidence" value="ECO:0007669"/>
    <property type="project" value="TreeGrafter"/>
</dbReference>
<dbReference type="InterPro" id="IPR051740">
    <property type="entry name" value="DRBM-containing_protein"/>
</dbReference>
<dbReference type="GO" id="GO:0007281">
    <property type="term" value="P:germ cell development"/>
    <property type="evidence" value="ECO:0007669"/>
    <property type="project" value="TreeGrafter"/>
</dbReference>
<keyword evidence="1" id="KW-0677">Repeat</keyword>
<dbReference type="InterPro" id="IPR014720">
    <property type="entry name" value="dsRBD_dom"/>
</dbReference>
<dbReference type="Pfam" id="PF00035">
    <property type="entry name" value="dsrm"/>
    <property type="match status" value="3"/>
</dbReference>
<dbReference type="SMART" id="SM00358">
    <property type="entry name" value="DSRM"/>
    <property type="match status" value="5"/>
</dbReference>
<proteinExistence type="predicted"/>
<dbReference type="FunFam" id="3.30.160.20:FF:000024">
    <property type="entry name" value="double-stranded RNA-binding protein Staufen homolog 1 isoform X1"/>
    <property type="match status" value="1"/>
</dbReference>
<dbReference type="PANTHER" id="PTHR46054">
    <property type="entry name" value="MATERNAL EFFECT PROTEIN STAUFEN"/>
    <property type="match status" value="1"/>
</dbReference>
<dbReference type="Pfam" id="PF16482">
    <property type="entry name" value="Staufen_C"/>
    <property type="match status" value="1"/>
</dbReference>
<dbReference type="GO" id="GO:0032839">
    <property type="term" value="C:dendrite cytoplasm"/>
    <property type="evidence" value="ECO:0007669"/>
    <property type="project" value="GOC"/>
</dbReference>
<dbReference type="SUPFAM" id="SSF54768">
    <property type="entry name" value="dsRNA-binding domain-like"/>
    <property type="match status" value="5"/>
</dbReference>
<sequence length="772" mass="83721">MSQVRSNAGMRGGPGQMPQPMHMPKQQTPGLLLLNPASQQHAMAAQMDRSGQVPHPQVHQVPQMMMRGAMIQGGVPQQQHHIQHYQGSVQQAVPVSAQQPPATQQLPTQENESSESFSSANIKEKTPMCLINELARHNKTSHQYTLTDEQGPAHKKTFYVKLKLGDEEYSEEGPSIKKAQHAAAKLALEKTAFKHPPPKPTKNYGQAGCEGNNLTPTVELNSIAMKRGEAAIYKPIEPHRPMQFNQPPNMDFRGMYNQRYHYPRMPRVCYVSLKVGQREFIGEGGTRQMARHNAAAKALNILRKLPLPNNATSFAKVPEQNVITGGAKPVAPTSDGAKSDSKAESSEDLKSEISLVHEIALKANLPVNFEVVRESGPPHMRCFVTQCTVGEYSTEAEGNGKKISKKRAAEKMLEELKKLPGLPAQNNAKVKVKAQGKKKNRNLIKMQKTVADYGVGINPISRLIQIQQAKKEKEPIYTLVQERGLPRRREFVIQVTVGSQQCTGVGPNKRLAKRAAAEAMLQQLGYSQRMPEAGKPAIKLGAHENAGDKKVKFVDQEPVATTSSDGLGRQVVPGILLMPDPNRPGVQGIQNYPVNQQPGLQRSPGPHIGMGYSPQTTAAIAKELLDQGSSPTAEALVKSTTKPVSPQQSNVIRPKQQLLYLADVLNFQVQFTDFPKGSNKSEYLSLVSLSTNPPQVSHGAGTTIEASHDAAALTALKALSEIGLGAVTRDSGEKLAASGPSGDGPHLNELNGKAPVAGSDSNSTSVPIKQEK</sequence>
<dbReference type="Proteomes" id="UP000749559">
    <property type="component" value="Unassembled WGS sequence"/>
</dbReference>
<dbReference type="CDD" id="cd19882">
    <property type="entry name" value="DSRM_STAU2_rpt2"/>
    <property type="match status" value="1"/>
</dbReference>
<dbReference type="FunFam" id="3.30.160.20:FF:000007">
    <property type="entry name" value="Double-stranded RNA-binding protein Staufen homolog 1"/>
    <property type="match status" value="1"/>
</dbReference>
<accession>A0A8J1Y225</accession>
<feature type="region of interest" description="Disordered" evidence="3">
    <location>
        <begin position="731"/>
        <end position="772"/>
    </location>
</feature>
<feature type="compositionally biased region" description="Polar residues" evidence="3">
    <location>
        <begin position="759"/>
        <end position="772"/>
    </location>
</feature>
<gene>
    <name evidence="4" type="ORF">OFUS_LOCUS871</name>
</gene>
<name>A0A8J1Y225_OWEFU</name>
<keyword evidence="2" id="KW-0694">RNA-binding</keyword>
<dbReference type="InterPro" id="IPR044464">
    <property type="entry name" value="STAU2_DSRM_2"/>
</dbReference>